<keyword evidence="3" id="KW-1185">Reference proteome</keyword>
<dbReference type="AlphaFoldDB" id="A0A7M7QH47"/>
<accession>A0A7M7QH47</accession>
<feature type="compositionally biased region" description="Polar residues" evidence="1">
    <location>
        <begin position="43"/>
        <end position="52"/>
    </location>
</feature>
<name>A0A7M7QH47_NASVI</name>
<reference evidence="2" key="1">
    <citation type="submission" date="2021-01" db="UniProtKB">
        <authorList>
            <consortium name="EnsemblMetazoa"/>
        </authorList>
    </citation>
    <scope>IDENTIFICATION</scope>
</reference>
<dbReference type="GeneID" id="116417637"/>
<dbReference type="RefSeq" id="XP_031787657.1">
    <property type="nucleotide sequence ID" value="XM_031931797.1"/>
</dbReference>
<evidence type="ECO:0000313" key="3">
    <source>
        <dbReference type="Proteomes" id="UP000002358"/>
    </source>
</evidence>
<feature type="compositionally biased region" description="Low complexity" evidence="1">
    <location>
        <begin position="25"/>
        <end position="35"/>
    </location>
</feature>
<sequence length="65" mass="7431">MKLPELKVCLNREQFDSQKTLKNGVTESEMTVSESELSDDGLSISSRETPNKNGPEEKRYFFANF</sequence>
<proteinExistence type="predicted"/>
<dbReference type="EnsemblMetazoa" id="XM_031931797">
    <property type="protein sequence ID" value="XP_031787657"/>
    <property type="gene ID" value="LOC116417637"/>
</dbReference>
<organism evidence="2 3">
    <name type="scientific">Nasonia vitripennis</name>
    <name type="common">Parasitic wasp</name>
    <dbReference type="NCBI Taxonomy" id="7425"/>
    <lineage>
        <taxon>Eukaryota</taxon>
        <taxon>Metazoa</taxon>
        <taxon>Ecdysozoa</taxon>
        <taxon>Arthropoda</taxon>
        <taxon>Hexapoda</taxon>
        <taxon>Insecta</taxon>
        <taxon>Pterygota</taxon>
        <taxon>Neoptera</taxon>
        <taxon>Endopterygota</taxon>
        <taxon>Hymenoptera</taxon>
        <taxon>Apocrita</taxon>
        <taxon>Proctotrupomorpha</taxon>
        <taxon>Chalcidoidea</taxon>
        <taxon>Pteromalidae</taxon>
        <taxon>Pteromalinae</taxon>
        <taxon>Nasonia</taxon>
    </lineage>
</organism>
<evidence type="ECO:0000313" key="2">
    <source>
        <dbReference type="EnsemblMetazoa" id="XP_031787657"/>
    </source>
</evidence>
<evidence type="ECO:0000256" key="1">
    <source>
        <dbReference type="SAM" id="MobiDB-lite"/>
    </source>
</evidence>
<dbReference type="Proteomes" id="UP000002358">
    <property type="component" value="Unassembled WGS sequence"/>
</dbReference>
<dbReference type="InParanoid" id="A0A7M7QH47"/>
<dbReference type="KEGG" id="nvi:116417637"/>
<protein>
    <submittedName>
        <fullName evidence="2">Uncharacterized protein</fullName>
    </submittedName>
</protein>
<feature type="region of interest" description="Disordered" evidence="1">
    <location>
        <begin position="22"/>
        <end position="56"/>
    </location>
</feature>